<name>A0AB34G4U0_9HYPO</name>
<reference evidence="5" key="1">
    <citation type="submission" date="2023-01" db="EMBL/GenBank/DDBJ databases">
        <title>The growth and conidiation of Purpureocillium lavendulum are regulated by nitrogen source and histone H3K14 acetylation.</title>
        <authorList>
            <person name="Tang P."/>
            <person name="Han J."/>
            <person name="Zhang C."/>
            <person name="Tang P."/>
            <person name="Qi F."/>
            <person name="Zhang K."/>
            <person name="Liang L."/>
        </authorList>
    </citation>
    <scope>NUCLEOTIDE SEQUENCE</scope>
    <source>
        <strain evidence="5">YMF1.00683</strain>
    </source>
</reference>
<dbReference type="GO" id="GO:0000981">
    <property type="term" value="F:DNA-binding transcription factor activity, RNA polymerase II-specific"/>
    <property type="evidence" value="ECO:0007669"/>
    <property type="project" value="InterPro"/>
</dbReference>
<evidence type="ECO:0000313" key="6">
    <source>
        <dbReference type="Proteomes" id="UP001163105"/>
    </source>
</evidence>
<feature type="compositionally biased region" description="Polar residues" evidence="2">
    <location>
        <begin position="1"/>
        <end position="11"/>
    </location>
</feature>
<dbReference type="GO" id="GO:0008270">
    <property type="term" value="F:zinc ion binding"/>
    <property type="evidence" value="ECO:0007669"/>
    <property type="project" value="InterPro"/>
</dbReference>
<gene>
    <name evidence="5" type="ORF">O9K51_01395</name>
</gene>
<dbReference type="InterPro" id="IPR036864">
    <property type="entry name" value="Zn2-C6_fun-type_DNA-bd_sf"/>
</dbReference>
<protein>
    <submittedName>
        <fullName evidence="5">Fungal transcriptional regulatory protein</fullName>
    </submittedName>
</protein>
<dbReference type="PANTHER" id="PTHR35392:SF5">
    <property type="entry name" value="ZN(2)-C6 FUNGAL-TYPE DOMAIN-CONTAINING PROTEIN"/>
    <property type="match status" value="1"/>
</dbReference>
<sequence>MASVTSQNTSPHPSPFEIDSAGDTDESWQYIDYSSGASATGSVGFLPSPASGSLSGFAIVGHPHMSTSPPQVSVSPLSMVDLDQTVFLPAASSSMPRQSEQLDSSTFVATSGVAFTQNDAFMTPQQYLFAEADTAEFTQQELNDMAPYMANFAADFFPGLDQANVGPSTGLDPAQTFRQDTIQEWEPSAQQPGRSTSFEEFIPSPQDFSVDSSSPGSSSSKSPAIKAESPSGKSPISIRKVKVGKVEKNKKAEQSGKFVIMTPTSINAHAGKPNPFECFEAMRATQRGRKGPLANETKENALQVRRRGACFCCHSRKVKCDKERPCKHCKRLMLQVPQLVCWQFQDFLTTLFPDFIRGHFKKDEMSKFLRDNVDGFHIGGVEQLCDVELFSGPRFSTTLPIRAKFFTAKTCDVLQHWHLNLDRARVDVQANGSAPIGVEFTTGSQREELRRRAKSYIQDITNEPLYAEQVTDSFRSTRLPTKILGIVQRFAQQTDSAMVKRALSIYTMQYVMMRHLCITRQSIVALQSSGLVPQNTPWVTPRVLARQVKSLIDELIMREMQVLFELFSKSLKPKHRREWAPCMASFLVLCLFMEAVETTSENFAMSQNEVNLRNNAPPEYTPNFARSMCRELENMPFKQFAYQFHNIYQTHTKDANTRSFNPLYDDECIEQEELDGPAVEMLRSLRDLLAGEDWQEIQFLSDDNILLNRDANPAPIDASFLYTGRLVAKFLLSFTDEQVIFGSSIYEPPSKLVHHLFCDSLDPKSAYKRTDRNEIMHEEGYLAQEIIVIAISVLILVSLLVFLITFNVKAAYIGPNHSRDTGRWESSRKEAARVIASLEEESFVESVRRRSVTLAEDLKRELLSLKRKISMSTPLIELEPRPDDVRVTNALQSFSMVPGLQMTSAAAGDAEDVVQDAGRDSFALATGRDSLVVSDRRRSGRVMSEGEGCDLEAQHRAGSSSSS</sequence>
<feature type="compositionally biased region" description="Polar residues" evidence="2">
    <location>
        <begin position="186"/>
        <end position="198"/>
    </location>
</feature>
<dbReference type="CDD" id="cd00067">
    <property type="entry name" value="GAL4"/>
    <property type="match status" value="1"/>
</dbReference>
<keyword evidence="3" id="KW-1133">Transmembrane helix</keyword>
<dbReference type="PROSITE" id="PS50048">
    <property type="entry name" value="ZN2_CY6_FUNGAL_2"/>
    <property type="match status" value="1"/>
</dbReference>
<evidence type="ECO:0000256" key="1">
    <source>
        <dbReference type="ARBA" id="ARBA00023242"/>
    </source>
</evidence>
<dbReference type="EMBL" id="JAQHRD010000001">
    <property type="protein sequence ID" value="KAJ6446622.1"/>
    <property type="molecule type" value="Genomic_DNA"/>
</dbReference>
<dbReference type="InterPro" id="IPR001138">
    <property type="entry name" value="Zn2Cys6_DnaBD"/>
</dbReference>
<proteinExistence type="predicted"/>
<dbReference type="PANTHER" id="PTHR35392">
    <property type="entry name" value="ZN(II)2CYS6 TRANSCRIPTION FACTOR (EUROFUNG)-RELATED-RELATED"/>
    <property type="match status" value="1"/>
</dbReference>
<feature type="region of interest" description="Disordered" evidence="2">
    <location>
        <begin position="186"/>
        <end position="239"/>
    </location>
</feature>
<keyword evidence="3" id="KW-0472">Membrane</keyword>
<organism evidence="5 6">
    <name type="scientific">Purpureocillium lavendulum</name>
    <dbReference type="NCBI Taxonomy" id="1247861"/>
    <lineage>
        <taxon>Eukaryota</taxon>
        <taxon>Fungi</taxon>
        <taxon>Dikarya</taxon>
        <taxon>Ascomycota</taxon>
        <taxon>Pezizomycotina</taxon>
        <taxon>Sordariomycetes</taxon>
        <taxon>Hypocreomycetidae</taxon>
        <taxon>Hypocreales</taxon>
        <taxon>Ophiocordycipitaceae</taxon>
        <taxon>Purpureocillium</taxon>
    </lineage>
</organism>
<dbReference type="InterPro" id="IPR052973">
    <property type="entry name" value="Fungal_sec-metab_reg_TF"/>
</dbReference>
<comment type="caution">
    <text evidence="5">The sequence shown here is derived from an EMBL/GenBank/DDBJ whole genome shotgun (WGS) entry which is preliminary data.</text>
</comment>
<feature type="region of interest" description="Disordered" evidence="2">
    <location>
        <begin position="934"/>
        <end position="963"/>
    </location>
</feature>
<dbReference type="AlphaFoldDB" id="A0AB34G4U0"/>
<evidence type="ECO:0000259" key="4">
    <source>
        <dbReference type="PROSITE" id="PS50048"/>
    </source>
</evidence>
<evidence type="ECO:0000256" key="2">
    <source>
        <dbReference type="SAM" id="MobiDB-lite"/>
    </source>
</evidence>
<keyword evidence="3" id="KW-0812">Transmembrane</keyword>
<feature type="domain" description="Zn(2)-C6 fungal-type" evidence="4">
    <location>
        <begin position="309"/>
        <end position="341"/>
    </location>
</feature>
<evidence type="ECO:0000313" key="5">
    <source>
        <dbReference type="EMBL" id="KAJ6446622.1"/>
    </source>
</evidence>
<feature type="region of interest" description="Disordered" evidence="2">
    <location>
        <begin position="1"/>
        <end position="23"/>
    </location>
</feature>
<feature type="transmembrane region" description="Helical" evidence="3">
    <location>
        <begin position="786"/>
        <end position="808"/>
    </location>
</feature>
<dbReference type="SUPFAM" id="SSF57701">
    <property type="entry name" value="Zn2/Cys6 DNA-binding domain"/>
    <property type="match status" value="1"/>
</dbReference>
<keyword evidence="6" id="KW-1185">Reference proteome</keyword>
<feature type="compositionally biased region" description="Low complexity" evidence="2">
    <location>
        <begin position="209"/>
        <end position="231"/>
    </location>
</feature>
<dbReference type="Proteomes" id="UP001163105">
    <property type="component" value="Unassembled WGS sequence"/>
</dbReference>
<evidence type="ECO:0000256" key="3">
    <source>
        <dbReference type="SAM" id="Phobius"/>
    </source>
</evidence>
<keyword evidence="1" id="KW-0539">Nucleus</keyword>
<accession>A0AB34G4U0</accession>